<dbReference type="RefSeq" id="WP_046229275.1">
    <property type="nucleotide sequence ID" value="NZ_FONN01000040.1"/>
</dbReference>
<dbReference type="InterPro" id="IPR003660">
    <property type="entry name" value="HAMP_dom"/>
</dbReference>
<evidence type="ECO:0000259" key="15">
    <source>
        <dbReference type="PROSITE" id="PS50109"/>
    </source>
</evidence>
<evidence type="ECO:0000259" key="16">
    <source>
        <dbReference type="PROSITE" id="PS50885"/>
    </source>
</evidence>
<keyword evidence="10" id="KW-0067">ATP-binding</keyword>
<evidence type="ECO:0000256" key="14">
    <source>
        <dbReference type="SAM" id="Phobius"/>
    </source>
</evidence>
<keyword evidence="6" id="KW-0808">Transferase</keyword>
<dbReference type="Pfam" id="PF00672">
    <property type="entry name" value="HAMP"/>
    <property type="match status" value="1"/>
</dbReference>
<evidence type="ECO:0000313" key="18">
    <source>
        <dbReference type="Proteomes" id="UP000183410"/>
    </source>
</evidence>
<feature type="domain" description="Histidine kinase" evidence="15">
    <location>
        <begin position="474"/>
        <end position="589"/>
    </location>
</feature>
<dbReference type="PROSITE" id="PS50109">
    <property type="entry name" value="HIS_KIN"/>
    <property type="match status" value="1"/>
</dbReference>
<dbReference type="GO" id="GO:0005886">
    <property type="term" value="C:plasma membrane"/>
    <property type="evidence" value="ECO:0007669"/>
    <property type="project" value="UniProtKB-SubCell"/>
</dbReference>
<keyword evidence="4" id="KW-1003">Cell membrane</keyword>
<comment type="catalytic activity">
    <reaction evidence="1">
        <text>ATP + protein L-histidine = ADP + protein N-phospho-L-histidine.</text>
        <dbReference type="EC" id="2.7.13.3"/>
    </reaction>
</comment>
<feature type="transmembrane region" description="Helical" evidence="14">
    <location>
        <begin position="288"/>
        <end position="311"/>
    </location>
</feature>
<evidence type="ECO:0000256" key="9">
    <source>
        <dbReference type="ARBA" id="ARBA00022777"/>
    </source>
</evidence>
<dbReference type="InterPro" id="IPR010559">
    <property type="entry name" value="Sig_transdc_His_kin_internal"/>
</dbReference>
<evidence type="ECO:0000256" key="7">
    <source>
        <dbReference type="ARBA" id="ARBA00022692"/>
    </source>
</evidence>
<keyword evidence="18" id="KW-1185">Reference proteome</keyword>
<dbReference type="Gene3D" id="6.10.340.10">
    <property type="match status" value="1"/>
</dbReference>
<dbReference type="EC" id="2.7.13.3" evidence="3"/>
<evidence type="ECO:0000256" key="2">
    <source>
        <dbReference type="ARBA" id="ARBA00004651"/>
    </source>
</evidence>
<evidence type="ECO:0000256" key="5">
    <source>
        <dbReference type="ARBA" id="ARBA00022553"/>
    </source>
</evidence>
<keyword evidence="9 17" id="KW-0418">Kinase</keyword>
<dbReference type="OrthoDB" id="9776552at2"/>
<dbReference type="GO" id="GO:0005524">
    <property type="term" value="F:ATP binding"/>
    <property type="evidence" value="ECO:0007669"/>
    <property type="project" value="UniProtKB-KW"/>
</dbReference>
<dbReference type="SUPFAM" id="SSF158472">
    <property type="entry name" value="HAMP domain-like"/>
    <property type="match status" value="1"/>
</dbReference>
<evidence type="ECO:0000256" key="11">
    <source>
        <dbReference type="ARBA" id="ARBA00022989"/>
    </source>
</evidence>
<keyword evidence="7 14" id="KW-0812">Transmembrane</keyword>
<feature type="domain" description="HAMP" evidence="16">
    <location>
        <begin position="312"/>
        <end position="364"/>
    </location>
</feature>
<keyword evidence="11 14" id="KW-1133">Transmembrane helix</keyword>
<organism evidence="17 18">
    <name type="scientific">Paenibacillus algorifonticola</name>
    <dbReference type="NCBI Taxonomy" id="684063"/>
    <lineage>
        <taxon>Bacteria</taxon>
        <taxon>Bacillati</taxon>
        <taxon>Bacillota</taxon>
        <taxon>Bacilli</taxon>
        <taxon>Bacillales</taxon>
        <taxon>Paenibacillaceae</taxon>
        <taxon>Paenibacillus</taxon>
    </lineage>
</organism>
<dbReference type="InterPro" id="IPR050640">
    <property type="entry name" value="Bact_2-comp_sensor_kinase"/>
</dbReference>
<dbReference type="PROSITE" id="PS50885">
    <property type="entry name" value="HAMP"/>
    <property type="match status" value="1"/>
</dbReference>
<evidence type="ECO:0000256" key="1">
    <source>
        <dbReference type="ARBA" id="ARBA00000085"/>
    </source>
</evidence>
<protein>
    <recommendedName>
        <fullName evidence="3">histidine kinase</fullName>
        <ecNumber evidence="3">2.7.13.3</ecNumber>
    </recommendedName>
</protein>
<comment type="subcellular location">
    <subcellularLocation>
        <location evidence="2">Cell membrane</location>
        <topology evidence="2">Multi-pass membrane protein</topology>
    </subcellularLocation>
</comment>
<dbReference type="GO" id="GO:0000155">
    <property type="term" value="F:phosphorelay sensor kinase activity"/>
    <property type="evidence" value="ECO:0007669"/>
    <property type="project" value="InterPro"/>
</dbReference>
<dbReference type="Gene3D" id="3.30.565.10">
    <property type="entry name" value="Histidine kinase-like ATPase, C-terminal domain"/>
    <property type="match status" value="1"/>
</dbReference>
<accession>A0A1I2IQH5</accession>
<evidence type="ECO:0000256" key="13">
    <source>
        <dbReference type="ARBA" id="ARBA00023136"/>
    </source>
</evidence>
<dbReference type="InterPro" id="IPR005467">
    <property type="entry name" value="His_kinase_dom"/>
</dbReference>
<reference evidence="18" key="1">
    <citation type="submission" date="2016-10" db="EMBL/GenBank/DDBJ databases">
        <authorList>
            <person name="Varghese N."/>
            <person name="Submissions S."/>
        </authorList>
    </citation>
    <scope>NUCLEOTIDE SEQUENCE [LARGE SCALE GENOMIC DNA]</scope>
    <source>
        <strain evidence="18">CGMCC 1.10223</strain>
    </source>
</reference>
<dbReference type="CDD" id="cd06225">
    <property type="entry name" value="HAMP"/>
    <property type="match status" value="1"/>
</dbReference>
<dbReference type="Proteomes" id="UP000183410">
    <property type="component" value="Unassembled WGS sequence"/>
</dbReference>
<dbReference type="AlphaFoldDB" id="A0A1I2IQH5"/>
<evidence type="ECO:0000256" key="4">
    <source>
        <dbReference type="ARBA" id="ARBA00022475"/>
    </source>
</evidence>
<keyword evidence="8" id="KW-0547">Nucleotide-binding</keyword>
<gene>
    <name evidence="17" type="ORF">SAMN04487969_1403</name>
</gene>
<evidence type="ECO:0000256" key="8">
    <source>
        <dbReference type="ARBA" id="ARBA00022741"/>
    </source>
</evidence>
<evidence type="ECO:0000256" key="6">
    <source>
        <dbReference type="ARBA" id="ARBA00022679"/>
    </source>
</evidence>
<keyword evidence="5" id="KW-0597">Phosphoprotein</keyword>
<keyword evidence="12" id="KW-0902">Two-component regulatory system</keyword>
<sequence length="601" mass="68637">MRVILKLKHLSLRQKLILSSIACLVLPTVAMLYISSYYSKLIIREHTLEKATQSLAIVQSQANAIMEELVSISNFVQFDPEIKTLLEEAQDHPIAARQLTARLEQIAGEKPDLRLTLLTRDGRAYSDYSFYDFEPQQFTQQDWFAKASRLTAYETLFLGGLRNYLPPLDQDQGYVYLTARALTEAVDQAPFAYLIVSRTEDSIRDLFAGLEEDVYLLSDEGTILSNRNADVIGQPFHTIMNEETSSSPSFIHLRGENQIHLSLPLRYADWRLVSLAPYEQLTGKLNTFYQSALLLQSLFAIFFLFALTYLLGRFTKPVRLLGEAAKKVESGDLQYRSNIRGRDEIGRLGRSFDMMLDRIQQMLQQVEIEQQLKRQAEMAMLQAQVHPHFLFNVLSSIRLKLLLKHDEDTAHVVGSLASLLRASLMRQNEFVTLYAEIETTMQYIDLMKFTMRFPTECHLDIQPDPLTITVPRFILQPIIENAYKHGFTQSGGIITIKVVTDAQMLRITIEDNGLGMTPETLQTLKDRFNVQKRDVIEQMIAEERTAASGIGLFNVYSRLKLIYSDRFEMNIHSVYGEQTTIVLIFPAAEPAKSVKVGEQHV</sequence>
<dbReference type="SUPFAM" id="SSF55874">
    <property type="entry name" value="ATPase domain of HSP90 chaperone/DNA topoisomerase II/histidine kinase"/>
    <property type="match status" value="1"/>
</dbReference>
<evidence type="ECO:0000313" key="17">
    <source>
        <dbReference type="EMBL" id="SFF44514.1"/>
    </source>
</evidence>
<proteinExistence type="predicted"/>
<dbReference type="SMART" id="SM00387">
    <property type="entry name" value="HATPase_c"/>
    <property type="match status" value="1"/>
</dbReference>
<dbReference type="EMBL" id="FONN01000040">
    <property type="protein sequence ID" value="SFF44514.1"/>
    <property type="molecule type" value="Genomic_DNA"/>
</dbReference>
<dbReference type="PANTHER" id="PTHR34220:SF11">
    <property type="entry name" value="SENSOR PROTEIN KINASE HPTS"/>
    <property type="match status" value="1"/>
</dbReference>
<evidence type="ECO:0000256" key="10">
    <source>
        <dbReference type="ARBA" id="ARBA00022840"/>
    </source>
</evidence>
<keyword evidence="13 14" id="KW-0472">Membrane</keyword>
<dbReference type="InterPro" id="IPR003594">
    <property type="entry name" value="HATPase_dom"/>
</dbReference>
<dbReference type="InterPro" id="IPR036890">
    <property type="entry name" value="HATPase_C_sf"/>
</dbReference>
<evidence type="ECO:0000256" key="12">
    <source>
        <dbReference type="ARBA" id="ARBA00023012"/>
    </source>
</evidence>
<dbReference type="PANTHER" id="PTHR34220">
    <property type="entry name" value="SENSOR HISTIDINE KINASE YPDA"/>
    <property type="match status" value="1"/>
</dbReference>
<dbReference type="Pfam" id="PF06580">
    <property type="entry name" value="His_kinase"/>
    <property type="match status" value="1"/>
</dbReference>
<evidence type="ECO:0000256" key="3">
    <source>
        <dbReference type="ARBA" id="ARBA00012438"/>
    </source>
</evidence>
<name>A0A1I2IQH5_9BACL</name>
<dbReference type="Pfam" id="PF02518">
    <property type="entry name" value="HATPase_c"/>
    <property type="match status" value="1"/>
</dbReference>
<dbReference type="SMART" id="SM00304">
    <property type="entry name" value="HAMP"/>
    <property type="match status" value="1"/>
</dbReference>